<evidence type="ECO:0000313" key="5">
    <source>
        <dbReference type="EMBL" id="KAG8524989.1"/>
    </source>
</evidence>
<sequence length="136" mass="15336">VMVNKKLYLLYSHRVPFYRADMVSVSGCVQLFEEISIQIPAIPPMLYPSWSYKVPYRASISGGLCPPKNIIVSGTVLSNAKSFYINLCSGNDIAFHLNPRFVEDVVVRNTQTNKSWGPEERSLSQNMPFSRGQGFQ</sequence>
<proteinExistence type="predicted"/>
<protein>
    <recommendedName>
        <fullName evidence="2">Galectin</fullName>
    </recommendedName>
</protein>
<evidence type="ECO:0000313" key="6">
    <source>
        <dbReference type="Proteomes" id="UP000700334"/>
    </source>
</evidence>
<comment type="caution">
    <text evidence="5">The sequence shown here is derived from an EMBL/GenBank/DDBJ whole genome shotgun (WGS) entry which is preliminary data.</text>
</comment>
<evidence type="ECO:0000256" key="2">
    <source>
        <dbReference type="RuleBase" id="RU102079"/>
    </source>
</evidence>
<dbReference type="AlphaFoldDB" id="A0A8J6BT45"/>
<dbReference type="SUPFAM" id="SSF49899">
    <property type="entry name" value="Concanavalin A-like lectins/glucanases"/>
    <property type="match status" value="1"/>
</dbReference>
<evidence type="ECO:0000259" key="4">
    <source>
        <dbReference type="PROSITE" id="PS51304"/>
    </source>
</evidence>
<keyword evidence="6" id="KW-1185">Reference proteome</keyword>
<dbReference type="InterPro" id="IPR001079">
    <property type="entry name" value="Galectin_CRD"/>
</dbReference>
<dbReference type="CDD" id="cd00070">
    <property type="entry name" value="GLECT"/>
    <property type="match status" value="1"/>
</dbReference>
<dbReference type="PANTHER" id="PTHR11346">
    <property type="entry name" value="GALECTIN"/>
    <property type="match status" value="1"/>
</dbReference>
<dbReference type="GO" id="GO:0005829">
    <property type="term" value="C:cytosol"/>
    <property type="evidence" value="ECO:0007669"/>
    <property type="project" value="TreeGrafter"/>
</dbReference>
<gene>
    <name evidence="5" type="ORF">J0S82_013680</name>
</gene>
<name>A0A8J6BT45_GALPY</name>
<evidence type="ECO:0000256" key="1">
    <source>
        <dbReference type="ARBA" id="ARBA00022734"/>
    </source>
</evidence>
<dbReference type="Proteomes" id="UP000700334">
    <property type="component" value="Unassembled WGS sequence"/>
</dbReference>
<dbReference type="GO" id="GO:0016936">
    <property type="term" value="F:galactoside binding"/>
    <property type="evidence" value="ECO:0007669"/>
    <property type="project" value="TreeGrafter"/>
</dbReference>
<evidence type="ECO:0000256" key="3">
    <source>
        <dbReference type="SAM" id="MobiDB-lite"/>
    </source>
</evidence>
<dbReference type="GO" id="GO:0032689">
    <property type="term" value="P:negative regulation of type II interferon production"/>
    <property type="evidence" value="ECO:0007669"/>
    <property type="project" value="TreeGrafter"/>
</dbReference>
<dbReference type="InterPro" id="IPR044156">
    <property type="entry name" value="Galectin-like"/>
</dbReference>
<feature type="non-terminal residue" evidence="5">
    <location>
        <position position="136"/>
    </location>
</feature>
<dbReference type="PANTHER" id="PTHR11346:SF80">
    <property type="entry name" value="GALECTIN-9C"/>
    <property type="match status" value="1"/>
</dbReference>
<accession>A0A8J6BT45</accession>
<dbReference type="EMBL" id="JAGFMF010010858">
    <property type="protein sequence ID" value="KAG8524989.1"/>
    <property type="molecule type" value="Genomic_DNA"/>
</dbReference>
<dbReference type="Pfam" id="PF00337">
    <property type="entry name" value="Gal-bind_lectin"/>
    <property type="match status" value="1"/>
</dbReference>
<reference evidence="5" key="1">
    <citation type="journal article" date="2021" name="Evol. Appl.">
        <title>The genome of the Pyrenean desman and the effects of bottlenecks and inbreeding on the genomic landscape of an endangered species.</title>
        <authorList>
            <person name="Escoda L."/>
            <person name="Castresana J."/>
        </authorList>
    </citation>
    <scope>NUCLEOTIDE SEQUENCE</scope>
    <source>
        <strain evidence="5">IBE-C5619</strain>
    </source>
</reference>
<keyword evidence="1 2" id="KW-0430">Lectin</keyword>
<dbReference type="GO" id="GO:0010628">
    <property type="term" value="P:positive regulation of gene expression"/>
    <property type="evidence" value="ECO:0007669"/>
    <property type="project" value="TreeGrafter"/>
</dbReference>
<feature type="region of interest" description="Disordered" evidence="3">
    <location>
        <begin position="115"/>
        <end position="136"/>
    </location>
</feature>
<dbReference type="PROSITE" id="PS51304">
    <property type="entry name" value="GALECTIN"/>
    <property type="match status" value="2"/>
</dbReference>
<dbReference type="GO" id="GO:2000562">
    <property type="term" value="P:negative regulation of CD4-positive, alpha-beta T cell proliferation"/>
    <property type="evidence" value="ECO:0007669"/>
    <property type="project" value="TreeGrafter"/>
</dbReference>
<dbReference type="SMART" id="SM00276">
    <property type="entry name" value="GLECT"/>
    <property type="match status" value="1"/>
</dbReference>
<feature type="domain" description="Galectin" evidence="4">
    <location>
        <begin position="1"/>
        <end position="38"/>
    </location>
</feature>
<dbReference type="GO" id="GO:0005634">
    <property type="term" value="C:nucleus"/>
    <property type="evidence" value="ECO:0007669"/>
    <property type="project" value="TreeGrafter"/>
</dbReference>
<feature type="domain" description="Galectin" evidence="4">
    <location>
        <begin position="56"/>
        <end position="136"/>
    </location>
</feature>
<dbReference type="InterPro" id="IPR013320">
    <property type="entry name" value="ConA-like_dom_sf"/>
</dbReference>
<dbReference type="GO" id="GO:0030246">
    <property type="term" value="F:carbohydrate binding"/>
    <property type="evidence" value="ECO:0007669"/>
    <property type="project" value="UniProtKB-UniRule"/>
</dbReference>
<feature type="non-terminal residue" evidence="5">
    <location>
        <position position="1"/>
    </location>
</feature>
<dbReference type="Gene3D" id="2.60.120.200">
    <property type="match status" value="1"/>
</dbReference>
<dbReference type="OrthoDB" id="5795596at2759"/>
<organism evidence="5 6">
    <name type="scientific">Galemys pyrenaicus</name>
    <name type="common">Iberian desman</name>
    <name type="synonym">Pyrenean desman</name>
    <dbReference type="NCBI Taxonomy" id="202257"/>
    <lineage>
        <taxon>Eukaryota</taxon>
        <taxon>Metazoa</taxon>
        <taxon>Chordata</taxon>
        <taxon>Craniata</taxon>
        <taxon>Vertebrata</taxon>
        <taxon>Euteleostomi</taxon>
        <taxon>Mammalia</taxon>
        <taxon>Eutheria</taxon>
        <taxon>Laurasiatheria</taxon>
        <taxon>Eulipotyphla</taxon>
        <taxon>Talpidae</taxon>
        <taxon>Galemys</taxon>
    </lineage>
</organism>
<dbReference type="SMART" id="SM00908">
    <property type="entry name" value="Gal-bind_lectin"/>
    <property type="match status" value="1"/>
</dbReference>